<protein>
    <submittedName>
        <fullName evidence="1">Molecular chaperone Hsp90</fullName>
    </submittedName>
</protein>
<dbReference type="EMBL" id="DWUV01000062">
    <property type="protein sequence ID" value="HJD33544.1"/>
    <property type="molecule type" value="Genomic_DNA"/>
</dbReference>
<gene>
    <name evidence="1" type="ORF">H9911_03245</name>
</gene>
<reference evidence="1" key="1">
    <citation type="journal article" date="2021" name="PeerJ">
        <title>Extensive microbial diversity within the chicken gut microbiome revealed by metagenomics and culture.</title>
        <authorList>
            <person name="Gilroy R."/>
            <person name="Ravi A."/>
            <person name="Getino M."/>
            <person name="Pursley I."/>
            <person name="Horton D.L."/>
            <person name="Alikhan N.F."/>
            <person name="Baker D."/>
            <person name="Gharbi K."/>
            <person name="Hall N."/>
            <person name="Watson M."/>
            <person name="Adriaenssens E.M."/>
            <person name="Foster-Nyarko E."/>
            <person name="Jarju S."/>
            <person name="Secka A."/>
            <person name="Antonio M."/>
            <person name="Oren A."/>
            <person name="Chaudhuri R.R."/>
            <person name="La Ragione R."/>
            <person name="Hildebrand F."/>
            <person name="Pallen M.J."/>
        </authorList>
    </citation>
    <scope>NUCLEOTIDE SEQUENCE</scope>
    <source>
        <strain evidence="1">ChiGjej3B3-11674</strain>
    </source>
</reference>
<evidence type="ECO:0000313" key="1">
    <source>
        <dbReference type="EMBL" id="HJD33544.1"/>
    </source>
</evidence>
<name>A0A9D2R195_9FIRM</name>
<sequence>MDKKVLDYVVEKTNELIGAATCSAETKASAEAWLAAVGTDQEAEATKKYIADLEGDIMPIDMLISFAESEAGAKVFGGAEAAAGVAAHAKEIKAGGAAYCDCPACAAVEKILEKKEEILA</sequence>
<proteinExistence type="predicted"/>
<organism evidence="1 2">
    <name type="scientific">Candidatus Mediterraneibacter tabaqchaliae</name>
    <dbReference type="NCBI Taxonomy" id="2838689"/>
    <lineage>
        <taxon>Bacteria</taxon>
        <taxon>Bacillati</taxon>
        <taxon>Bacillota</taxon>
        <taxon>Clostridia</taxon>
        <taxon>Lachnospirales</taxon>
        <taxon>Lachnospiraceae</taxon>
        <taxon>Mediterraneibacter</taxon>
    </lineage>
</organism>
<dbReference type="Proteomes" id="UP000823897">
    <property type="component" value="Unassembled WGS sequence"/>
</dbReference>
<comment type="caution">
    <text evidence="1">The sequence shown here is derived from an EMBL/GenBank/DDBJ whole genome shotgun (WGS) entry which is preliminary data.</text>
</comment>
<evidence type="ECO:0000313" key="2">
    <source>
        <dbReference type="Proteomes" id="UP000823897"/>
    </source>
</evidence>
<dbReference type="AlphaFoldDB" id="A0A9D2R195"/>
<accession>A0A9D2R195</accession>
<reference evidence="1" key="2">
    <citation type="submission" date="2021-04" db="EMBL/GenBank/DDBJ databases">
        <authorList>
            <person name="Gilroy R."/>
        </authorList>
    </citation>
    <scope>NUCLEOTIDE SEQUENCE</scope>
    <source>
        <strain evidence="1">ChiGjej3B3-11674</strain>
    </source>
</reference>